<organism evidence="1 2">
    <name type="scientific">Crossiella cryophila</name>
    <dbReference type="NCBI Taxonomy" id="43355"/>
    <lineage>
        <taxon>Bacteria</taxon>
        <taxon>Bacillati</taxon>
        <taxon>Actinomycetota</taxon>
        <taxon>Actinomycetes</taxon>
        <taxon>Pseudonocardiales</taxon>
        <taxon>Pseudonocardiaceae</taxon>
        <taxon>Crossiella</taxon>
    </lineage>
</organism>
<keyword evidence="2" id="KW-1185">Reference proteome</keyword>
<accession>A0A7W7CA18</accession>
<dbReference type="InterPro" id="IPR043722">
    <property type="entry name" value="DUF5663"/>
</dbReference>
<name>A0A7W7CA18_9PSEU</name>
<sequence>MKIQLDHRFLADIGLAGLLGADEQAFLDYAYETLEHRVGMELAGRMSDDQLAEFERVIDDNDEAGATQWLNEHAPDYRKVVRAEFERLKDELRAQAAALRETYRPESGASP</sequence>
<gene>
    <name evidence="1" type="ORF">HNR67_003411</name>
</gene>
<comment type="caution">
    <text evidence="1">The sequence shown here is derived from an EMBL/GenBank/DDBJ whole genome shotgun (WGS) entry which is preliminary data.</text>
</comment>
<reference evidence="1 2" key="1">
    <citation type="submission" date="2020-08" db="EMBL/GenBank/DDBJ databases">
        <title>Sequencing the genomes of 1000 actinobacteria strains.</title>
        <authorList>
            <person name="Klenk H.-P."/>
        </authorList>
    </citation>
    <scope>NUCLEOTIDE SEQUENCE [LARGE SCALE GENOMIC DNA]</scope>
    <source>
        <strain evidence="1 2">DSM 44230</strain>
    </source>
</reference>
<protein>
    <submittedName>
        <fullName evidence="1">Uncharacterized protein</fullName>
    </submittedName>
</protein>
<dbReference type="Pfam" id="PF18908">
    <property type="entry name" value="DUF5663"/>
    <property type="match status" value="1"/>
</dbReference>
<evidence type="ECO:0000313" key="2">
    <source>
        <dbReference type="Proteomes" id="UP000533598"/>
    </source>
</evidence>
<dbReference type="EMBL" id="JACHMH010000001">
    <property type="protein sequence ID" value="MBB4677293.1"/>
    <property type="molecule type" value="Genomic_DNA"/>
</dbReference>
<dbReference type="RefSeq" id="WP_185003264.1">
    <property type="nucleotide sequence ID" value="NZ_BAAAUI010000050.1"/>
</dbReference>
<dbReference type="Proteomes" id="UP000533598">
    <property type="component" value="Unassembled WGS sequence"/>
</dbReference>
<proteinExistence type="predicted"/>
<evidence type="ECO:0000313" key="1">
    <source>
        <dbReference type="EMBL" id="MBB4677293.1"/>
    </source>
</evidence>
<dbReference type="AlphaFoldDB" id="A0A7W7CA18"/>